<reference evidence="1 2" key="1">
    <citation type="submission" date="2020-08" db="EMBL/GenBank/DDBJ databases">
        <title>Genome sequencing of Purple Non-Sulfur Bacteria from various extreme environments.</title>
        <authorList>
            <person name="Mayer M."/>
        </authorList>
    </citation>
    <scope>NUCLEOTIDE SEQUENCE [LARGE SCALE GENOMIC DNA]</scope>
    <source>
        <strain evidence="1 2">JA131</strain>
    </source>
</reference>
<proteinExistence type="predicted"/>
<keyword evidence="2" id="KW-1185">Reference proteome</keyword>
<evidence type="ECO:0008006" key="3">
    <source>
        <dbReference type="Google" id="ProtNLM"/>
    </source>
</evidence>
<organism evidence="1 2">
    <name type="scientific">Roseospira visakhapatnamensis</name>
    <dbReference type="NCBI Taxonomy" id="390880"/>
    <lineage>
        <taxon>Bacteria</taxon>
        <taxon>Pseudomonadati</taxon>
        <taxon>Pseudomonadota</taxon>
        <taxon>Alphaproteobacteria</taxon>
        <taxon>Rhodospirillales</taxon>
        <taxon>Rhodospirillaceae</taxon>
        <taxon>Roseospira</taxon>
    </lineage>
</organism>
<gene>
    <name evidence="1" type="ORF">GGD89_003556</name>
</gene>
<protein>
    <recommendedName>
        <fullName evidence="3">Peptidase U49-like protein</fullName>
    </recommendedName>
</protein>
<dbReference type="AlphaFoldDB" id="A0A7W6WBD5"/>
<dbReference type="Proteomes" id="UP000554286">
    <property type="component" value="Unassembled WGS sequence"/>
</dbReference>
<dbReference type="EMBL" id="JACIGK010000038">
    <property type="protein sequence ID" value="MBB4267904.1"/>
    <property type="molecule type" value="Genomic_DNA"/>
</dbReference>
<evidence type="ECO:0000313" key="1">
    <source>
        <dbReference type="EMBL" id="MBB4267904.1"/>
    </source>
</evidence>
<sequence>MSTHHPGSDEDRRLFADFVKRETKHPAAPDQPSGPHAIKADIMRISLESMRDHLALATGARRADGQTFRAYPAYVDSVKINAIAGAESGLHLLGVYVGLAAACYELANFCFAQGSLFPDIGDPSAEASPAPLPGTVPGFWMRGAGKRLDNAAFTARGRAYIPRDSAREHAALLLAILMLRAVWFHEMAHGLNGHAGWARRVHGLTCLHEVGHPDTARRDIPEAHLLEYEADQSALMMVCRVQIGEAENITGLLAMPLARRLHLTLFAAYLVTLILTEWARLFPFMVNAASHPPAIHRLTNQVRTVASNILPLSPAVKAANTAAFDDLRKLSAIVPVFPTVDTVVTDPDASALHDILNRAQDGLEQLRGHTMSFRYH</sequence>
<evidence type="ECO:0000313" key="2">
    <source>
        <dbReference type="Proteomes" id="UP000554286"/>
    </source>
</evidence>
<comment type="caution">
    <text evidence="1">The sequence shown here is derived from an EMBL/GenBank/DDBJ whole genome shotgun (WGS) entry which is preliminary data.</text>
</comment>
<accession>A0A7W6WBD5</accession>
<dbReference type="RefSeq" id="WP_184048111.1">
    <property type="nucleotide sequence ID" value="NZ_JACIGK010000038.1"/>
</dbReference>
<name>A0A7W6WBD5_9PROT</name>